<protein>
    <submittedName>
        <fullName evidence="1">Uncharacterized protein</fullName>
    </submittedName>
</protein>
<dbReference type="Proteomes" id="UP000077315">
    <property type="component" value="Unassembled WGS sequence"/>
</dbReference>
<dbReference type="AlphaFoldDB" id="A0A167KH67"/>
<proteinExistence type="predicted"/>
<dbReference type="OrthoDB" id="10317363at2759"/>
<reference evidence="2" key="1">
    <citation type="submission" date="2015-06" db="EMBL/GenBank/DDBJ databases">
        <title>Expansion of signal transduction pathways in fungi by whole-genome duplication.</title>
        <authorList>
            <consortium name="DOE Joint Genome Institute"/>
            <person name="Corrochano L.M."/>
            <person name="Kuo A."/>
            <person name="Marcet-Houben M."/>
            <person name="Polaino S."/>
            <person name="Salamov A."/>
            <person name="Villalobos J.M."/>
            <person name="Alvarez M.I."/>
            <person name="Avalos J."/>
            <person name="Benito E.P."/>
            <person name="Benoit I."/>
            <person name="Burger G."/>
            <person name="Camino L.P."/>
            <person name="Canovas D."/>
            <person name="Cerda-Olmedo E."/>
            <person name="Cheng J.-F."/>
            <person name="Dominguez A."/>
            <person name="Elias M."/>
            <person name="Eslava A.P."/>
            <person name="Glaser F."/>
            <person name="Grimwood J."/>
            <person name="Gutierrez G."/>
            <person name="Heitman J."/>
            <person name="Henrissat B."/>
            <person name="Iturriaga E.A."/>
            <person name="Lang B.F."/>
            <person name="Lavin J.L."/>
            <person name="Lee S."/>
            <person name="Li W."/>
            <person name="Lindquist E."/>
            <person name="Lopez-Garcia S."/>
            <person name="Luque E.M."/>
            <person name="Marcos A.T."/>
            <person name="Martin J."/>
            <person name="McCluskey K."/>
            <person name="Medina H.R."/>
            <person name="Miralles-Duran A."/>
            <person name="Miyazaki A."/>
            <person name="Munoz-Torres E."/>
            <person name="Oguiza J.A."/>
            <person name="Ohm R."/>
            <person name="Olmedo M."/>
            <person name="Orejas M."/>
            <person name="Ortiz-Castellanos L."/>
            <person name="Pisabarro A.G."/>
            <person name="Rodriguez-Romero J."/>
            <person name="Ruiz-Herrera J."/>
            <person name="Ruiz-Vazquez R."/>
            <person name="Sanz C."/>
            <person name="Schackwitz W."/>
            <person name="Schmutz J."/>
            <person name="Shahriari M."/>
            <person name="Shelest E."/>
            <person name="Silva-Franco F."/>
            <person name="Soanes D."/>
            <person name="Syed K."/>
            <person name="Tagua V.G."/>
            <person name="Talbot N.J."/>
            <person name="Thon M."/>
            <person name="De vries R.P."/>
            <person name="Wiebenga A."/>
            <person name="Yadav J.S."/>
            <person name="Braun E.L."/>
            <person name="Baker S."/>
            <person name="Garre V."/>
            <person name="Horwitz B."/>
            <person name="Torres-Martinez S."/>
            <person name="Idnurm A."/>
            <person name="Herrera-Estrella A."/>
            <person name="Gabaldon T."/>
            <person name="Grigoriev I.V."/>
        </authorList>
    </citation>
    <scope>NUCLEOTIDE SEQUENCE [LARGE SCALE GENOMIC DNA]</scope>
    <source>
        <strain evidence="2">NRRL 1555(-)</strain>
    </source>
</reference>
<name>A0A167KH67_PHYB8</name>
<evidence type="ECO:0000313" key="1">
    <source>
        <dbReference type="EMBL" id="OAD68089.1"/>
    </source>
</evidence>
<dbReference type="RefSeq" id="XP_018286129.1">
    <property type="nucleotide sequence ID" value="XM_018432544.1"/>
</dbReference>
<accession>A0A167KH67</accession>
<evidence type="ECO:0000313" key="2">
    <source>
        <dbReference type="Proteomes" id="UP000077315"/>
    </source>
</evidence>
<dbReference type="EMBL" id="KV440996">
    <property type="protein sequence ID" value="OAD68089.1"/>
    <property type="molecule type" value="Genomic_DNA"/>
</dbReference>
<keyword evidence="2" id="KW-1185">Reference proteome</keyword>
<dbReference type="GeneID" id="28993450"/>
<dbReference type="InParanoid" id="A0A167KH67"/>
<sequence length="146" mass="17211">MTIYLETNIKYQIKELQAQLAARNKSLSHHQLVVREAELNINQCESRMKMLKTKIARLHNFQKTSADRQLWITAKQHTKFYNALSTSIEEQKNIGIAKQYYQDQIKKSGKQACVDHAHITGIKRGIFYLKKELYRYQREPTPTDIE</sequence>
<dbReference type="VEuPathDB" id="FungiDB:PHYBLDRAFT_150759"/>
<organism evidence="1 2">
    <name type="scientific">Phycomyces blakesleeanus (strain ATCC 8743b / DSM 1359 / FGSC 10004 / NBRC 33097 / NRRL 1555)</name>
    <dbReference type="NCBI Taxonomy" id="763407"/>
    <lineage>
        <taxon>Eukaryota</taxon>
        <taxon>Fungi</taxon>
        <taxon>Fungi incertae sedis</taxon>
        <taxon>Mucoromycota</taxon>
        <taxon>Mucoromycotina</taxon>
        <taxon>Mucoromycetes</taxon>
        <taxon>Mucorales</taxon>
        <taxon>Phycomycetaceae</taxon>
        <taxon>Phycomyces</taxon>
    </lineage>
</organism>
<gene>
    <name evidence="1" type="ORF">PHYBLDRAFT_150759</name>
</gene>